<dbReference type="Gene3D" id="3.40.50.300">
    <property type="entry name" value="P-loop containing nucleotide triphosphate hydrolases"/>
    <property type="match status" value="1"/>
</dbReference>
<accession>A0A0G4P6R4</accession>
<dbReference type="PANTHER" id="PTHR48187">
    <property type="entry name" value="LD21810P"/>
    <property type="match status" value="1"/>
</dbReference>
<feature type="domain" description="NB-ARC" evidence="1">
    <location>
        <begin position="354"/>
        <end position="522"/>
    </location>
</feature>
<dbReference type="GO" id="GO:0043531">
    <property type="term" value="F:ADP binding"/>
    <property type="evidence" value="ECO:0007669"/>
    <property type="project" value="InterPro"/>
</dbReference>
<dbReference type="GO" id="GO:0072330">
    <property type="term" value="P:monocarboxylic acid biosynthetic process"/>
    <property type="evidence" value="ECO:0007669"/>
    <property type="project" value="UniProtKB-ARBA"/>
</dbReference>
<keyword evidence="3" id="KW-1185">Reference proteome</keyword>
<name>A0A0G4P6R4_PENC3</name>
<dbReference type="InterPro" id="IPR002182">
    <property type="entry name" value="NB-ARC"/>
</dbReference>
<evidence type="ECO:0000313" key="2">
    <source>
        <dbReference type="EMBL" id="CRL22016.1"/>
    </source>
</evidence>
<gene>
    <name evidence="2" type="ORF">PCAMFM013_S006g000556</name>
</gene>
<dbReference type="PANTHER" id="PTHR48187:SF2">
    <property type="entry name" value="LD21810P"/>
    <property type="match status" value="1"/>
</dbReference>
<dbReference type="SUPFAM" id="SSF52540">
    <property type="entry name" value="P-loop containing nucleoside triphosphate hydrolases"/>
    <property type="match status" value="1"/>
</dbReference>
<organism evidence="2 3">
    <name type="scientific">Penicillium camemberti (strain FM 013)</name>
    <dbReference type="NCBI Taxonomy" id="1429867"/>
    <lineage>
        <taxon>Eukaryota</taxon>
        <taxon>Fungi</taxon>
        <taxon>Dikarya</taxon>
        <taxon>Ascomycota</taxon>
        <taxon>Pezizomycotina</taxon>
        <taxon>Eurotiomycetes</taxon>
        <taxon>Eurotiomycetidae</taxon>
        <taxon>Eurotiales</taxon>
        <taxon>Aspergillaceae</taxon>
        <taxon>Penicillium</taxon>
    </lineage>
</organism>
<protein>
    <submittedName>
        <fullName evidence="2">NB-ARC</fullName>
    </submittedName>
</protein>
<dbReference type="EMBL" id="HG793139">
    <property type="protein sequence ID" value="CRL22016.1"/>
    <property type="molecule type" value="Genomic_DNA"/>
</dbReference>
<dbReference type="Pfam" id="PF00931">
    <property type="entry name" value="NB-ARC"/>
    <property type="match status" value="1"/>
</dbReference>
<dbReference type="InterPro" id="IPR027417">
    <property type="entry name" value="P-loop_NTPase"/>
</dbReference>
<dbReference type="Proteomes" id="UP000053732">
    <property type="component" value="Unassembled WGS sequence"/>
</dbReference>
<proteinExistence type="predicted"/>
<sequence length="723" mass="81656">MSDPHAIKPFGLTQVYTPRGDPTVDIVFVHGLNGDPYYSWTSHSGCFWPVDLLHKVLEPLRPRILIYGYNANVAAFTDGASRDSIVSHAETLASNLAANRSLRSCSDRPIIFVCHSLGGLVVKRALLYSCSLFNEKTEHLRSVYVSTFGILFLGTPHNGPDIAKWGLLLHNICTVVLPKKFMETSPQLVKALCTNNETLQHINSLFADIMNLFHIYFFYEKRSTDVHGTLEVIVDETSAAPYMEGVERIGIDADHSHMCKFEDENAPGYEVVAEAILRYSHQAPTVIADRWVEEKKTRALAEIPKNVETSYGRPDPSPWSDVRHTASHHSSKDLPLFITPPGFHPNASFFGMQKELEMLHDCLFKDRARADLTASVLISGVPGSGKTHLARQYVWTQRECYPGGVFWINAKSRESRRECFWKIAQAAGLIDYKNAEDAGDPEQYVSTVRNWLQMHQEWLLVFDGITFSRDDDISEFRPFLPWNSRCSIIYTSTDRTLQKKHRPFEPFCLSIPPLAAEDACKILYKDLGIEKPTKEQALRARELVEHYECLPLAIHAIGHRLRATNKQIETFHVKNQVMDVKLAQPFLSIMNDMLRLELLQALNLVHLLSFLGHRIPVGLLSFGRHSMSTDNAEIVTCAQAGEDPDVDTTLGTLIHYGLIERTSDAASFDVQSSASENSEEAFSTIYRGNSSFDTVKIHRVVQQFCRDELRIKDEECKDAATKE</sequence>
<evidence type="ECO:0000259" key="1">
    <source>
        <dbReference type="Pfam" id="PF00931"/>
    </source>
</evidence>
<dbReference type="AlphaFoldDB" id="A0A0G4P6R4"/>
<dbReference type="Gene3D" id="3.40.50.1820">
    <property type="entry name" value="alpha/beta hydrolase"/>
    <property type="match status" value="1"/>
</dbReference>
<dbReference type="InterPro" id="IPR029058">
    <property type="entry name" value="AB_hydrolase_fold"/>
</dbReference>
<dbReference type="SUPFAM" id="SSF53474">
    <property type="entry name" value="alpha/beta-Hydrolases"/>
    <property type="match status" value="1"/>
</dbReference>
<dbReference type="GO" id="GO:0017000">
    <property type="term" value="P:antibiotic biosynthetic process"/>
    <property type="evidence" value="ECO:0007669"/>
    <property type="project" value="UniProtKB-ARBA"/>
</dbReference>
<evidence type="ECO:0000313" key="3">
    <source>
        <dbReference type="Proteomes" id="UP000053732"/>
    </source>
</evidence>
<reference evidence="2 3" key="1">
    <citation type="journal article" date="2014" name="Nat. Commun.">
        <title>Multiple recent horizontal transfers of a large genomic region in cheese making fungi.</title>
        <authorList>
            <person name="Cheeseman K."/>
            <person name="Ropars J."/>
            <person name="Renault P."/>
            <person name="Dupont J."/>
            <person name="Gouzy J."/>
            <person name="Branca A."/>
            <person name="Abraham A.L."/>
            <person name="Ceppi M."/>
            <person name="Conseiller E."/>
            <person name="Debuchy R."/>
            <person name="Malagnac F."/>
            <person name="Goarin A."/>
            <person name="Silar P."/>
            <person name="Lacoste S."/>
            <person name="Sallet E."/>
            <person name="Bensimon A."/>
            <person name="Giraud T."/>
            <person name="Brygoo Y."/>
        </authorList>
    </citation>
    <scope>NUCLEOTIDE SEQUENCE [LARGE SCALE GENOMIC DNA]</scope>
    <source>
        <strain evidence="3">FM 013</strain>
    </source>
</reference>